<dbReference type="GO" id="GO:0016887">
    <property type="term" value="F:ATP hydrolysis activity"/>
    <property type="evidence" value="ECO:0007669"/>
    <property type="project" value="InterPro"/>
</dbReference>
<dbReference type="SUPFAM" id="SSF52540">
    <property type="entry name" value="P-loop containing nucleoside triphosphate hydrolases"/>
    <property type="match status" value="1"/>
</dbReference>
<dbReference type="InterPro" id="IPR003593">
    <property type="entry name" value="AAA+_ATPase"/>
</dbReference>
<dbReference type="PANTHER" id="PTHR45772:SF4">
    <property type="entry name" value="ABC TRANSPORTER ATP-BINDING PROTEIN"/>
    <property type="match status" value="1"/>
</dbReference>
<dbReference type="eggNOG" id="COG0411">
    <property type="taxonomic scope" value="Bacteria"/>
</dbReference>
<keyword evidence="3" id="KW-0067">ATP-binding</keyword>
<dbReference type="EMBL" id="CP002801">
    <property type="protein sequence ID" value="AEH08879.1"/>
    <property type="molecule type" value="Genomic_DNA"/>
</dbReference>
<accession>F8B210</accession>
<dbReference type="Proteomes" id="UP000001549">
    <property type="component" value="Chromosome"/>
</dbReference>
<keyword evidence="1" id="KW-0813">Transport</keyword>
<keyword evidence="2" id="KW-0547">Nucleotide-binding</keyword>
<dbReference type="InterPro" id="IPR032823">
    <property type="entry name" value="BCA_ABC_TP_C"/>
</dbReference>
<dbReference type="PANTHER" id="PTHR45772">
    <property type="entry name" value="CONSERVED COMPONENT OF ABC TRANSPORTER FOR NATURAL AMINO ACIDS-RELATED"/>
    <property type="match status" value="1"/>
</dbReference>
<evidence type="ECO:0000256" key="2">
    <source>
        <dbReference type="ARBA" id="ARBA00022741"/>
    </source>
</evidence>
<dbReference type="KEGG" id="fsy:FsymDg_1410"/>
<dbReference type="GO" id="GO:0005886">
    <property type="term" value="C:plasma membrane"/>
    <property type="evidence" value="ECO:0007669"/>
    <property type="project" value="TreeGrafter"/>
</dbReference>
<dbReference type="GO" id="GO:0005524">
    <property type="term" value="F:ATP binding"/>
    <property type="evidence" value="ECO:0007669"/>
    <property type="project" value="UniProtKB-KW"/>
</dbReference>
<evidence type="ECO:0000256" key="1">
    <source>
        <dbReference type="ARBA" id="ARBA00022448"/>
    </source>
</evidence>
<gene>
    <name evidence="5" type="ordered locus">FsymDg_1410</name>
</gene>
<keyword evidence="6" id="KW-1185">Reference proteome</keyword>
<dbReference type="PROSITE" id="PS00211">
    <property type="entry name" value="ABC_TRANSPORTER_1"/>
    <property type="match status" value="1"/>
</dbReference>
<dbReference type="InterPro" id="IPR051120">
    <property type="entry name" value="ABC_AA/LPS_Transport"/>
</dbReference>
<dbReference type="AlphaFoldDB" id="F8B210"/>
<dbReference type="InterPro" id="IPR017871">
    <property type="entry name" value="ABC_transporter-like_CS"/>
</dbReference>
<dbReference type="SMART" id="SM00382">
    <property type="entry name" value="AAA"/>
    <property type="match status" value="1"/>
</dbReference>
<dbReference type="Pfam" id="PF00005">
    <property type="entry name" value="ABC_tran"/>
    <property type="match status" value="1"/>
</dbReference>
<dbReference type="Gene3D" id="3.40.50.300">
    <property type="entry name" value="P-loop containing nucleotide triphosphate hydrolases"/>
    <property type="match status" value="1"/>
</dbReference>
<dbReference type="CDD" id="cd03219">
    <property type="entry name" value="ABC_Mj1267_LivG_branched"/>
    <property type="match status" value="1"/>
</dbReference>
<reference evidence="5 6" key="1">
    <citation type="submission" date="2011-05" db="EMBL/GenBank/DDBJ databases">
        <title>Complete sequence of chromosome of Frankia symbiont of Datisca glomerata.</title>
        <authorList>
            <consortium name="US DOE Joint Genome Institute"/>
            <person name="Lucas S."/>
            <person name="Han J."/>
            <person name="Lapidus A."/>
            <person name="Cheng J.-F."/>
            <person name="Goodwin L."/>
            <person name="Pitluck S."/>
            <person name="Peters L."/>
            <person name="Mikhailova N."/>
            <person name="Chertkov O."/>
            <person name="Teshima H."/>
            <person name="Han C."/>
            <person name="Tapia R."/>
            <person name="Land M."/>
            <person name="Hauser L."/>
            <person name="Kyrpides N."/>
            <person name="Ivanova N."/>
            <person name="Pagani I."/>
            <person name="Berry A."/>
            <person name="Pawlowski K."/>
            <person name="Persson T."/>
            <person name="Vanden Heuvel B."/>
            <person name="Benson D."/>
            <person name="Woyke T."/>
        </authorList>
    </citation>
    <scope>NUCLEOTIDE SEQUENCE [LARGE SCALE GENOMIC DNA]</scope>
    <source>
        <strain evidence="6">4085684</strain>
    </source>
</reference>
<feature type="domain" description="ABC transporter" evidence="4">
    <location>
        <begin position="24"/>
        <end position="276"/>
    </location>
</feature>
<dbReference type="Pfam" id="PF12399">
    <property type="entry name" value="BCA_ABC_TP_C"/>
    <property type="match status" value="1"/>
</dbReference>
<dbReference type="InterPro" id="IPR027417">
    <property type="entry name" value="P-loop_NTPase"/>
</dbReference>
<name>F8B210_9ACTN</name>
<organism evidence="5 6">
    <name type="scientific">Candidatus Protofrankia datiscae</name>
    <dbReference type="NCBI Taxonomy" id="2716812"/>
    <lineage>
        <taxon>Bacteria</taxon>
        <taxon>Bacillati</taxon>
        <taxon>Actinomycetota</taxon>
        <taxon>Actinomycetes</taxon>
        <taxon>Frankiales</taxon>
        <taxon>Frankiaceae</taxon>
        <taxon>Protofrankia</taxon>
    </lineage>
</organism>
<sequence>MTTVAATGPADAGTPGEPPSDLVLEARDLTLRFGGVTSLDGVSLRQRRGETLAVIGPNGAGKTSLFNCFTGAYRPQQGSVTFWRTSRRPARIVGRSPHAITHLGIARTFQNIRLFPALSALENVQIGTEARQRYGSLSAILGLPGARRQERAGVNRAFELLDLVGLSRRAHDLASSLSHGEQRRLEIARALGTDPRLLLLDEPAAGTNPAEKRALEALIRRIAGDGVSVLLIEHDMRLVMSVAATVVVLNFGRVIAEGSPAEVQRDPVVIEAYLGVETGVDAGGEAD</sequence>
<protein>
    <submittedName>
        <fullName evidence="5">Monosaccharide-transporting ATPase</fullName>
    </submittedName>
</protein>
<dbReference type="FunFam" id="3.40.50.300:FF:000421">
    <property type="entry name" value="Branched-chain amino acid ABC transporter ATP-binding protein"/>
    <property type="match status" value="1"/>
</dbReference>
<dbReference type="HOGENOM" id="CLU_000604_1_2_11"/>
<proteinExistence type="predicted"/>
<dbReference type="STRING" id="656024.FsymDg_1410"/>
<dbReference type="InterPro" id="IPR003439">
    <property type="entry name" value="ABC_transporter-like_ATP-bd"/>
</dbReference>
<evidence type="ECO:0000259" key="4">
    <source>
        <dbReference type="PROSITE" id="PS50893"/>
    </source>
</evidence>
<evidence type="ECO:0000313" key="5">
    <source>
        <dbReference type="EMBL" id="AEH08879.1"/>
    </source>
</evidence>
<evidence type="ECO:0000256" key="3">
    <source>
        <dbReference type="ARBA" id="ARBA00022840"/>
    </source>
</evidence>
<evidence type="ECO:0000313" key="6">
    <source>
        <dbReference type="Proteomes" id="UP000001549"/>
    </source>
</evidence>
<dbReference type="RefSeq" id="WP_013872846.1">
    <property type="nucleotide sequence ID" value="NC_015656.1"/>
</dbReference>
<dbReference type="PROSITE" id="PS50893">
    <property type="entry name" value="ABC_TRANSPORTER_2"/>
    <property type="match status" value="1"/>
</dbReference>